<name>A0A8S3VL14_MYTED</name>
<sequence>MSTSSDGIPTEMSEDENKTLHIHINRRIRQENMNASSDGTLTEMSEDENDKFDRNNETRYTLDLQGSCKEECGSDYIGGLTIKNKTLPRDMKQFPSVDERIRDSKLTHETNKEDKNTVDLKSIKVVVSDVATIVNITHEEASKQNLMSIAACSENVLETESMDYPIKKNPNHNSSYHTDSNDHFQTANANMTPNPQSLETSRSLKNTQHKPAEPHTQESQDMKPINERIDGYLKNTLTLDSSLTDRQQSHVESQPHENQNVNRHNFVINVEKSNDVSETTQNIDDNNQSSQSTRTITAAIFESQKDRTLIRTKLKQKKKTQMTT</sequence>
<evidence type="ECO:0000313" key="3">
    <source>
        <dbReference type="Proteomes" id="UP000683360"/>
    </source>
</evidence>
<proteinExistence type="predicted"/>
<feature type="compositionally biased region" description="Polar residues" evidence="1">
    <location>
        <begin position="31"/>
        <end position="43"/>
    </location>
</feature>
<protein>
    <submittedName>
        <fullName evidence="2">Uncharacterized protein</fullName>
    </submittedName>
</protein>
<accession>A0A8S3VL14</accession>
<dbReference type="EMBL" id="CAJPWZ010003239">
    <property type="protein sequence ID" value="CAG2254328.1"/>
    <property type="molecule type" value="Genomic_DNA"/>
</dbReference>
<gene>
    <name evidence="2" type="ORF">MEDL_65808</name>
</gene>
<evidence type="ECO:0000313" key="2">
    <source>
        <dbReference type="EMBL" id="CAG2254328.1"/>
    </source>
</evidence>
<feature type="compositionally biased region" description="Basic and acidic residues" evidence="1">
    <location>
        <begin position="210"/>
        <end position="224"/>
    </location>
</feature>
<dbReference type="AlphaFoldDB" id="A0A8S3VL14"/>
<evidence type="ECO:0000256" key="1">
    <source>
        <dbReference type="SAM" id="MobiDB-lite"/>
    </source>
</evidence>
<feature type="compositionally biased region" description="Polar residues" evidence="1">
    <location>
        <begin position="171"/>
        <end position="206"/>
    </location>
</feature>
<keyword evidence="3" id="KW-1185">Reference proteome</keyword>
<comment type="caution">
    <text evidence="2">The sequence shown here is derived from an EMBL/GenBank/DDBJ whole genome shotgun (WGS) entry which is preliminary data.</text>
</comment>
<dbReference type="Proteomes" id="UP000683360">
    <property type="component" value="Unassembled WGS sequence"/>
</dbReference>
<feature type="region of interest" description="Disordered" evidence="1">
    <location>
        <begin position="29"/>
        <end position="51"/>
    </location>
</feature>
<reference evidence="2" key="1">
    <citation type="submission" date="2021-03" db="EMBL/GenBank/DDBJ databases">
        <authorList>
            <person name="Bekaert M."/>
        </authorList>
    </citation>
    <scope>NUCLEOTIDE SEQUENCE</scope>
</reference>
<organism evidence="2 3">
    <name type="scientific">Mytilus edulis</name>
    <name type="common">Blue mussel</name>
    <dbReference type="NCBI Taxonomy" id="6550"/>
    <lineage>
        <taxon>Eukaryota</taxon>
        <taxon>Metazoa</taxon>
        <taxon>Spiralia</taxon>
        <taxon>Lophotrochozoa</taxon>
        <taxon>Mollusca</taxon>
        <taxon>Bivalvia</taxon>
        <taxon>Autobranchia</taxon>
        <taxon>Pteriomorphia</taxon>
        <taxon>Mytilida</taxon>
        <taxon>Mytiloidea</taxon>
        <taxon>Mytilidae</taxon>
        <taxon>Mytilinae</taxon>
        <taxon>Mytilus</taxon>
    </lineage>
</organism>
<feature type="region of interest" description="Disordered" evidence="1">
    <location>
        <begin position="168"/>
        <end position="224"/>
    </location>
</feature>